<organism evidence="2 3">
    <name type="scientific">Linnemannia gamsii</name>
    <dbReference type="NCBI Taxonomy" id="64522"/>
    <lineage>
        <taxon>Eukaryota</taxon>
        <taxon>Fungi</taxon>
        <taxon>Fungi incertae sedis</taxon>
        <taxon>Mucoromycota</taxon>
        <taxon>Mortierellomycotina</taxon>
        <taxon>Mortierellomycetes</taxon>
        <taxon>Mortierellales</taxon>
        <taxon>Mortierellaceae</taxon>
        <taxon>Linnemannia</taxon>
    </lineage>
</organism>
<comment type="caution">
    <text evidence="2">The sequence shown here is derived from an EMBL/GenBank/DDBJ whole genome shotgun (WGS) entry which is preliminary data.</text>
</comment>
<dbReference type="AlphaFoldDB" id="A0A9P6UGF8"/>
<dbReference type="EMBL" id="JAAAIN010002304">
    <property type="protein sequence ID" value="KAG0294662.1"/>
    <property type="molecule type" value="Genomic_DNA"/>
</dbReference>
<protein>
    <recommendedName>
        <fullName evidence="4">Ndc10 domain-containing protein</fullName>
    </recommendedName>
</protein>
<evidence type="ECO:0000256" key="1">
    <source>
        <dbReference type="SAM" id="MobiDB-lite"/>
    </source>
</evidence>
<dbReference type="Proteomes" id="UP000823405">
    <property type="component" value="Unassembled WGS sequence"/>
</dbReference>
<proteinExistence type="predicted"/>
<dbReference type="InterPro" id="IPR038279">
    <property type="entry name" value="Ndc10_dom2_sf"/>
</dbReference>
<feature type="region of interest" description="Disordered" evidence="1">
    <location>
        <begin position="586"/>
        <end position="627"/>
    </location>
</feature>
<sequence>MRRWKDFCDRHKKEYEGPDGRAVYLVDSEDKVERFLEEEVIIRTKTKRLKPISGVTGEGTLGFVEVTVGPDAVKMARSSLGRIHRLQMGRKEVSDLAPSDMKIFQTKIMQCQKALEERDDIQRGATRGRDNYTLDNMVTALNILWDGPDPRMEYSQNFMEMFCISATHNMLLRDEELHHINFSDCFAVVPTQNRQPGAQQRVALTFKLRNNDPTSDANQKLYVSALRHYDIGRCTFSAFAFYMFQIWQGALDRDPPSNRTLSAIFRDLGKDEWPSFKLLPSASDPTESSLPTPLWGAIKKNFKTLGVNCPRKADGGRHVGTIEATKLKIPQGDIDDKGRWSVERETYGECQIPQLLTTIPGGMAGFLDTPYSLTRNKVSPPIPLQMLIFPWVEFAFGVHNAWWKQECLDEMNEVVKDPAATATSAKTSGKGSQAGTDGYKAASGKQKEKVGKYKGKTVDRDHYDDGNDDGADSPQGATSDVESEAESAESAHSTPISNAHELEASSSADEDTEATDELSPPEPFSEANKVKAGFLRLLVRCRRIILQDAAYRLYRHQPNKILDHDIFRCTMFKSFQQEIAAAADKDAMLTRKRPRQKSPSTTTGPFRPIYSAESQPTVQRQQQQQQAVVIDLEDPSARAS</sequence>
<keyword evidence="3" id="KW-1185">Reference proteome</keyword>
<evidence type="ECO:0000313" key="3">
    <source>
        <dbReference type="Proteomes" id="UP000823405"/>
    </source>
</evidence>
<feature type="region of interest" description="Disordered" evidence="1">
    <location>
        <begin position="422"/>
        <end position="525"/>
    </location>
</feature>
<feature type="compositionally biased region" description="Low complexity" evidence="1">
    <location>
        <begin position="422"/>
        <end position="431"/>
    </location>
</feature>
<accession>A0A9P6UGF8</accession>
<gene>
    <name evidence="2" type="ORF">BGZ97_005027</name>
</gene>
<dbReference type="Gene3D" id="1.10.443.20">
    <property type="entry name" value="Centromere DNA-binding protein complex CBF3 subunit, domain 2"/>
    <property type="match status" value="2"/>
</dbReference>
<dbReference type="OrthoDB" id="2409254at2759"/>
<name>A0A9P6UGF8_9FUNG</name>
<dbReference type="GO" id="GO:0003677">
    <property type="term" value="F:DNA binding"/>
    <property type="evidence" value="ECO:0007669"/>
    <property type="project" value="InterPro"/>
</dbReference>
<reference evidence="2" key="1">
    <citation type="journal article" date="2020" name="Fungal Divers.">
        <title>Resolving the Mortierellaceae phylogeny through synthesis of multi-gene phylogenetics and phylogenomics.</title>
        <authorList>
            <person name="Vandepol N."/>
            <person name="Liber J."/>
            <person name="Desiro A."/>
            <person name="Na H."/>
            <person name="Kennedy M."/>
            <person name="Barry K."/>
            <person name="Grigoriev I.V."/>
            <person name="Miller A.N."/>
            <person name="O'Donnell K."/>
            <person name="Stajich J.E."/>
            <person name="Bonito G."/>
        </authorList>
    </citation>
    <scope>NUCLEOTIDE SEQUENCE</scope>
    <source>
        <strain evidence="2">NVP60</strain>
    </source>
</reference>
<evidence type="ECO:0008006" key="4">
    <source>
        <dbReference type="Google" id="ProtNLM"/>
    </source>
</evidence>
<feature type="non-terminal residue" evidence="2">
    <location>
        <position position="640"/>
    </location>
</feature>
<feature type="compositionally biased region" description="Basic and acidic residues" evidence="1">
    <location>
        <begin position="445"/>
        <end position="465"/>
    </location>
</feature>
<evidence type="ECO:0000313" key="2">
    <source>
        <dbReference type="EMBL" id="KAG0294662.1"/>
    </source>
</evidence>